<keyword evidence="15" id="KW-1185">Reference proteome</keyword>
<dbReference type="SUPFAM" id="SSF55874">
    <property type="entry name" value="ATPase domain of HSP90 chaperone/DNA topoisomerase II/histidine kinase"/>
    <property type="match status" value="1"/>
</dbReference>
<evidence type="ECO:0000256" key="8">
    <source>
        <dbReference type="ARBA" id="ARBA00022989"/>
    </source>
</evidence>
<dbReference type="GO" id="GO:0000155">
    <property type="term" value="F:phosphorelay sensor kinase activity"/>
    <property type="evidence" value="ECO:0007669"/>
    <property type="project" value="InterPro"/>
</dbReference>
<gene>
    <name evidence="14" type="ORF">LARV_01756</name>
</gene>
<keyword evidence="9" id="KW-0902">Two-component regulatory system</keyword>
<evidence type="ECO:0000259" key="13">
    <source>
        <dbReference type="PROSITE" id="PS50885"/>
    </source>
</evidence>
<dbReference type="AlphaFoldDB" id="A0A0S7B958"/>
<dbReference type="OrthoDB" id="9786919at2"/>
<feature type="transmembrane region" description="Helical" evidence="11">
    <location>
        <begin position="154"/>
        <end position="176"/>
    </location>
</feature>
<keyword evidence="7 14" id="KW-0418">Kinase</keyword>
<dbReference type="Pfam" id="PF02518">
    <property type="entry name" value="HATPase_c"/>
    <property type="match status" value="1"/>
</dbReference>
<keyword evidence="10 11" id="KW-0472">Membrane</keyword>
<dbReference type="RefSeq" id="WP_075073288.1">
    <property type="nucleotide sequence ID" value="NZ_DF967972.1"/>
</dbReference>
<dbReference type="InterPro" id="IPR003660">
    <property type="entry name" value="HAMP_dom"/>
</dbReference>
<dbReference type="EMBL" id="DF967972">
    <property type="protein sequence ID" value="GAP13996.1"/>
    <property type="molecule type" value="Genomic_DNA"/>
</dbReference>
<evidence type="ECO:0000256" key="4">
    <source>
        <dbReference type="ARBA" id="ARBA00022553"/>
    </source>
</evidence>
<dbReference type="CDD" id="cd00082">
    <property type="entry name" value="HisKA"/>
    <property type="match status" value="1"/>
</dbReference>
<evidence type="ECO:0000256" key="1">
    <source>
        <dbReference type="ARBA" id="ARBA00000085"/>
    </source>
</evidence>
<organism evidence="14">
    <name type="scientific">Longilinea arvoryzae</name>
    <dbReference type="NCBI Taxonomy" id="360412"/>
    <lineage>
        <taxon>Bacteria</taxon>
        <taxon>Bacillati</taxon>
        <taxon>Chloroflexota</taxon>
        <taxon>Anaerolineae</taxon>
        <taxon>Anaerolineales</taxon>
        <taxon>Anaerolineaceae</taxon>
        <taxon>Longilinea</taxon>
    </lineage>
</organism>
<evidence type="ECO:0000256" key="11">
    <source>
        <dbReference type="SAM" id="Phobius"/>
    </source>
</evidence>
<dbReference type="GO" id="GO:0005886">
    <property type="term" value="C:plasma membrane"/>
    <property type="evidence" value="ECO:0007669"/>
    <property type="project" value="TreeGrafter"/>
</dbReference>
<dbReference type="SUPFAM" id="SSF47384">
    <property type="entry name" value="Homodimeric domain of signal transducing histidine kinase"/>
    <property type="match status" value="1"/>
</dbReference>
<dbReference type="InterPro" id="IPR003661">
    <property type="entry name" value="HisK_dim/P_dom"/>
</dbReference>
<dbReference type="Proteomes" id="UP000055060">
    <property type="component" value="Unassembled WGS sequence"/>
</dbReference>
<sequence>MSLRLRFSLLYTSLLGGVLLLFGGLVYGLVSIILVNQIDISLTQEAQNLISRLKATSTNQLDQNSAALYEPTQNILIQFWDTNQKLVFARPALLQTVLDSRGLHSGAPIFHSVATNEQYYLRVLSVPLSTARGAVGVLQVGMNMGLVVALQRSLAVTLALLTLAAMFLSGLVIWFVTGRALAPISALTRVATEITRADDLSRRIPTQGILNDEVGRLVVAFNDTLERLEKLFTTQSRFLADVSHELRTPLTVIKGNLSLMRRMKEVDEESMDSISHEVDRLTRLVGDLLLLAQAESGRLPLQLGKVELDGLLLDVVQQLQPLAGDRRLIVSEIDEVQMTGDGDRLRQLLINLVSNAIQYTPAGSRVFIRLSKDETFSRLEVTDTGPGIPAEDLPHIFERFYRGERSRKRSPTSGFGLGLSIAYWIVKNHDGTIEAQSEEGQGTTFIVRLPLRGPEARS</sequence>
<dbReference type="PRINTS" id="PR00344">
    <property type="entry name" value="BCTRLSENSOR"/>
</dbReference>
<comment type="catalytic activity">
    <reaction evidence="1">
        <text>ATP + protein L-histidine = ADP + protein N-phospho-L-histidine.</text>
        <dbReference type="EC" id="2.7.13.3"/>
    </reaction>
</comment>
<keyword evidence="4" id="KW-0597">Phosphoprotein</keyword>
<dbReference type="Gene3D" id="3.30.565.10">
    <property type="entry name" value="Histidine kinase-like ATPase, C-terminal domain"/>
    <property type="match status" value="1"/>
</dbReference>
<reference evidence="14" key="1">
    <citation type="submission" date="2015-07" db="EMBL/GenBank/DDBJ databases">
        <title>Draft Genome Sequences of Anaerolinea thermolimosa IMO-1, Bellilinea caldifistulae GOMI-1, Leptolinea tardivitalis YMTK-2, Levilinea saccharolytica KIBI-1,Longilinea arvoryzae KOME-1, Previously Described as Members of the Anaerolineaceae (Chloroflexi).</title>
        <authorList>
            <person name="Sekiguchi Y."/>
            <person name="Ohashi A."/>
            <person name="Matsuura N."/>
            <person name="Tourlousse M.D."/>
        </authorList>
    </citation>
    <scope>NUCLEOTIDE SEQUENCE [LARGE SCALE GENOMIC DNA]</scope>
    <source>
        <strain evidence="14">KOME-1</strain>
    </source>
</reference>
<evidence type="ECO:0000313" key="15">
    <source>
        <dbReference type="Proteomes" id="UP000055060"/>
    </source>
</evidence>
<dbReference type="InterPro" id="IPR050428">
    <property type="entry name" value="TCS_sensor_his_kinase"/>
</dbReference>
<keyword evidence="5" id="KW-0808">Transferase</keyword>
<evidence type="ECO:0000256" key="9">
    <source>
        <dbReference type="ARBA" id="ARBA00023012"/>
    </source>
</evidence>
<name>A0A0S7B958_9CHLR</name>
<dbReference type="PANTHER" id="PTHR45436:SF5">
    <property type="entry name" value="SENSOR HISTIDINE KINASE TRCS"/>
    <property type="match status" value="1"/>
</dbReference>
<protein>
    <recommendedName>
        <fullName evidence="3">histidine kinase</fullName>
        <ecNumber evidence="3">2.7.13.3</ecNumber>
    </recommendedName>
</protein>
<dbReference type="SMART" id="SM00387">
    <property type="entry name" value="HATPase_c"/>
    <property type="match status" value="1"/>
</dbReference>
<dbReference type="CDD" id="cd00075">
    <property type="entry name" value="HATPase"/>
    <property type="match status" value="1"/>
</dbReference>
<evidence type="ECO:0000256" key="10">
    <source>
        <dbReference type="ARBA" id="ARBA00023136"/>
    </source>
</evidence>
<dbReference type="Pfam" id="PF00672">
    <property type="entry name" value="HAMP"/>
    <property type="match status" value="1"/>
</dbReference>
<dbReference type="Gene3D" id="1.10.287.130">
    <property type="match status" value="1"/>
</dbReference>
<dbReference type="EC" id="2.7.13.3" evidence="3"/>
<dbReference type="PROSITE" id="PS50109">
    <property type="entry name" value="HIS_KIN"/>
    <property type="match status" value="1"/>
</dbReference>
<dbReference type="InterPro" id="IPR003594">
    <property type="entry name" value="HATPase_dom"/>
</dbReference>
<dbReference type="InterPro" id="IPR004358">
    <property type="entry name" value="Sig_transdc_His_kin-like_C"/>
</dbReference>
<dbReference type="CDD" id="cd06225">
    <property type="entry name" value="HAMP"/>
    <property type="match status" value="1"/>
</dbReference>
<dbReference type="PANTHER" id="PTHR45436">
    <property type="entry name" value="SENSOR HISTIDINE KINASE YKOH"/>
    <property type="match status" value="1"/>
</dbReference>
<evidence type="ECO:0000313" key="14">
    <source>
        <dbReference type="EMBL" id="GAP13996.1"/>
    </source>
</evidence>
<dbReference type="InterPro" id="IPR036890">
    <property type="entry name" value="HATPase_C_sf"/>
</dbReference>
<evidence type="ECO:0000256" key="3">
    <source>
        <dbReference type="ARBA" id="ARBA00012438"/>
    </source>
</evidence>
<keyword evidence="6 11" id="KW-0812">Transmembrane</keyword>
<feature type="domain" description="HAMP" evidence="13">
    <location>
        <begin position="178"/>
        <end position="233"/>
    </location>
</feature>
<feature type="domain" description="Histidine kinase" evidence="12">
    <location>
        <begin position="241"/>
        <end position="453"/>
    </location>
</feature>
<feature type="transmembrane region" description="Helical" evidence="11">
    <location>
        <begin position="12"/>
        <end position="35"/>
    </location>
</feature>
<evidence type="ECO:0000256" key="6">
    <source>
        <dbReference type="ARBA" id="ARBA00022692"/>
    </source>
</evidence>
<evidence type="ECO:0000256" key="7">
    <source>
        <dbReference type="ARBA" id="ARBA00022777"/>
    </source>
</evidence>
<evidence type="ECO:0000256" key="5">
    <source>
        <dbReference type="ARBA" id="ARBA00022679"/>
    </source>
</evidence>
<dbReference type="SMART" id="SM00388">
    <property type="entry name" value="HisKA"/>
    <property type="match status" value="1"/>
</dbReference>
<dbReference type="InterPro" id="IPR005467">
    <property type="entry name" value="His_kinase_dom"/>
</dbReference>
<accession>A0A0S7B958</accession>
<evidence type="ECO:0000256" key="2">
    <source>
        <dbReference type="ARBA" id="ARBA00004370"/>
    </source>
</evidence>
<dbReference type="Pfam" id="PF00512">
    <property type="entry name" value="HisKA"/>
    <property type="match status" value="1"/>
</dbReference>
<dbReference type="STRING" id="360412.LARV_01756"/>
<evidence type="ECO:0000259" key="12">
    <source>
        <dbReference type="PROSITE" id="PS50109"/>
    </source>
</evidence>
<dbReference type="InterPro" id="IPR036097">
    <property type="entry name" value="HisK_dim/P_sf"/>
</dbReference>
<comment type="subcellular location">
    <subcellularLocation>
        <location evidence="2">Membrane</location>
    </subcellularLocation>
</comment>
<dbReference type="SMART" id="SM00304">
    <property type="entry name" value="HAMP"/>
    <property type="match status" value="1"/>
</dbReference>
<dbReference type="Gene3D" id="6.10.340.10">
    <property type="match status" value="1"/>
</dbReference>
<proteinExistence type="predicted"/>
<keyword evidence="8 11" id="KW-1133">Transmembrane helix</keyword>
<dbReference type="FunFam" id="3.30.565.10:FF:000006">
    <property type="entry name" value="Sensor histidine kinase WalK"/>
    <property type="match status" value="1"/>
</dbReference>
<dbReference type="PROSITE" id="PS50885">
    <property type="entry name" value="HAMP"/>
    <property type="match status" value="1"/>
</dbReference>
<dbReference type="FunFam" id="1.10.287.130:FF:000001">
    <property type="entry name" value="Two-component sensor histidine kinase"/>
    <property type="match status" value="1"/>
</dbReference>